<evidence type="ECO:0000313" key="2">
    <source>
        <dbReference type="Proteomes" id="UP000051580"/>
    </source>
</evidence>
<dbReference type="PATRIC" id="fig|1423753.3.peg.1645"/>
<dbReference type="PANTHER" id="PTHR36433">
    <property type="entry name" value="HYPOTHETICAL CYTOSOLIC PROTEIN"/>
    <property type="match status" value="1"/>
</dbReference>
<protein>
    <recommendedName>
        <fullName evidence="3">YxeA family protein</fullName>
    </recommendedName>
</protein>
<dbReference type="Proteomes" id="UP000051580">
    <property type="component" value="Unassembled WGS sequence"/>
</dbReference>
<sequence length="134" mass="14982">MKFLMKLGLLFGGLAVLIGAGAIITPNLTKNHGSELALAIDNVNPAVKTEDVYADTTIKPIRHYIGGGGEHEYVYEMQTYNQHGESRKLHFESQWVLKPHRYLKITTKGQNVETWKAVDKSEVPSGVRQNLMMS</sequence>
<keyword evidence="2" id="KW-1185">Reference proteome</keyword>
<dbReference type="Gene3D" id="2.40.50.480">
    <property type="match status" value="1"/>
</dbReference>
<dbReference type="EMBL" id="AZFS01000066">
    <property type="protein sequence ID" value="KRL93134.1"/>
    <property type="molecule type" value="Genomic_DNA"/>
</dbReference>
<dbReference type="InterPro" id="IPR036166">
    <property type="entry name" value="YxeA-like_sf"/>
</dbReference>
<evidence type="ECO:0000313" key="1">
    <source>
        <dbReference type="EMBL" id="KRL93134.1"/>
    </source>
</evidence>
<dbReference type="PANTHER" id="PTHR36433:SF2">
    <property type="entry name" value="YXEA FAMILY PROTEIN"/>
    <property type="match status" value="1"/>
</dbReference>
<dbReference type="NCBIfam" id="TIGR01655">
    <property type="entry name" value="yxeA_fam"/>
    <property type="match status" value="1"/>
</dbReference>
<dbReference type="Pfam" id="PF06486">
    <property type="entry name" value="DUF1093"/>
    <property type="match status" value="1"/>
</dbReference>
<reference evidence="1 2" key="1">
    <citation type="journal article" date="2015" name="Genome Announc.">
        <title>Expanding the biotechnology potential of lactobacilli through comparative genomics of 213 strains and associated genera.</title>
        <authorList>
            <person name="Sun Z."/>
            <person name="Harris H.M."/>
            <person name="McCann A."/>
            <person name="Guo C."/>
            <person name="Argimon S."/>
            <person name="Zhang W."/>
            <person name="Yang X."/>
            <person name="Jeffery I.B."/>
            <person name="Cooney J.C."/>
            <person name="Kagawa T.F."/>
            <person name="Liu W."/>
            <person name="Song Y."/>
            <person name="Salvetti E."/>
            <person name="Wrobel A."/>
            <person name="Rasinkangas P."/>
            <person name="Parkhill J."/>
            <person name="Rea M.C."/>
            <person name="O'Sullivan O."/>
            <person name="Ritari J."/>
            <person name="Douillard F.P."/>
            <person name="Paul Ross R."/>
            <person name="Yang R."/>
            <person name="Briner A.E."/>
            <person name="Felis G.E."/>
            <person name="de Vos W.M."/>
            <person name="Barrangou R."/>
            <person name="Klaenhammer T.R."/>
            <person name="Caufield P.W."/>
            <person name="Cui Y."/>
            <person name="Zhang H."/>
            <person name="O'Toole P.W."/>
        </authorList>
    </citation>
    <scope>NUCLEOTIDE SEQUENCE [LARGE SCALE GENOMIC DNA]</scope>
    <source>
        <strain evidence="1 2">DSM 16381</strain>
    </source>
</reference>
<accession>A0A0R1UIN7</accession>
<dbReference type="InterPro" id="IPR006542">
    <property type="entry name" value="DUF1093"/>
</dbReference>
<dbReference type="AlphaFoldDB" id="A0A0R1UIN7"/>
<evidence type="ECO:0008006" key="3">
    <source>
        <dbReference type="Google" id="ProtNLM"/>
    </source>
</evidence>
<gene>
    <name evidence="1" type="ORF">FD28_GL001582</name>
</gene>
<organism evidence="1 2">
    <name type="scientific">Levilactobacillus hammesii DSM 16381</name>
    <dbReference type="NCBI Taxonomy" id="1423753"/>
    <lineage>
        <taxon>Bacteria</taxon>
        <taxon>Bacillati</taxon>
        <taxon>Bacillota</taxon>
        <taxon>Bacilli</taxon>
        <taxon>Lactobacillales</taxon>
        <taxon>Lactobacillaceae</taxon>
        <taxon>Levilactobacillus</taxon>
    </lineage>
</organism>
<dbReference type="SUPFAM" id="SSF159121">
    <property type="entry name" value="BC4932-like"/>
    <property type="match status" value="1"/>
</dbReference>
<name>A0A0R1UIN7_9LACO</name>
<proteinExistence type="predicted"/>
<dbReference type="OrthoDB" id="2199916at2"/>
<dbReference type="STRING" id="1423753.FD28_GL001582"/>
<comment type="caution">
    <text evidence="1">The sequence shown here is derived from an EMBL/GenBank/DDBJ whole genome shotgun (WGS) entry which is preliminary data.</text>
</comment>
<dbReference type="RefSeq" id="WP_057735388.1">
    <property type="nucleotide sequence ID" value="NZ_AZFS01000066.1"/>
</dbReference>